<dbReference type="InterPro" id="IPR013216">
    <property type="entry name" value="Methyltransf_11"/>
</dbReference>
<evidence type="ECO:0000313" key="5">
    <source>
        <dbReference type="EMBL" id="CAA7398549.1"/>
    </source>
</evidence>
<dbReference type="PANTHER" id="PTHR12176">
    <property type="entry name" value="SAM-DEPENDENT METHYLTRANSFERASE SUPERFAMILY PROTEIN"/>
    <property type="match status" value="1"/>
</dbReference>
<sequence length="375" mass="42057">MTLGGSGHAYGEASYWDNRYSQDPGPFDWYQKYVALAPLFDLYLQRRHRLLLVGCGNSALGEEMVNDGYEDIVNIDISSVVIEAMKEKYADCPEMKYFEMDVRDMTTFESGSFDTVIDKGTLDSLMCGSSAQQNSAKMLEEVNRILKDDGAYILITYGDPKYRLYLLKAMGWTVNLHVIGRPDRIPQVDPWELTKPIPMSEDGSLATTAVGSNPEIHYIYVCLKVSSFGIRLFFFPSGFLGWDPFLSLDLILSPEIYWRGGPVVRLDTEGKGKGLLHVGRREGGPAKLLCWDLFLSLDLSLCPEKYRRGSGPVGNRQRGQGEGLLQGRGRERGPARLLGWDLFLSLDLYSRSQPGNSDRVFGGNLVPELFVILFL</sequence>
<dbReference type="CDD" id="cd02440">
    <property type="entry name" value="AdoMet_MTases"/>
    <property type="match status" value="1"/>
</dbReference>
<dbReference type="AlphaFoldDB" id="A0A7I8KL83"/>
<evidence type="ECO:0000256" key="2">
    <source>
        <dbReference type="ARBA" id="ARBA00022603"/>
    </source>
</evidence>
<gene>
    <name evidence="5" type="ORF">SI8410_06009214</name>
</gene>
<accession>A0A7I8KL83</accession>
<proteinExistence type="inferred from homology"/>
<keyword evidence="6" id="KW-1185">Reference proteome</keyword>
<dbReference type="GO" id="GO:0008168">
    <property type="term" value="F:methyltransferase activity"/>
    <property type="evidence" value="ECO:0007669"/>
    <property type="project" value="UniProtKB-KW"/>
</dbReference>
<evidence type="ECO:0000313" key="6">
    <source>
        <dbReference type="Proteomes" id="UP000663760"/>
    </source>
</evidence>
<organism evidence="5 6">
    <name type="scientific">Spirodela intermedia</name>
    <name type="common">Intermediate duckweed</name>
    <dbReference type="NCBI Taxonomy" id="51605"/>
    <lineage>
        <taxon>Eukaryota</taxon>
        <taxon>Viridiplantae</taxon>
        <taxon>Streptophyta</taxon>
        <taxon>Embryophyta</taxon>
        <taxon>Tracheophyta</taxon>
        <taxon>Spermatophyta</taxon>
        <taxon>Magnoliopsida</taxon>
        <taxon>Liliopsida</taxon>
        <taxon>Araceae</taxon>
        <taxon>Lemnoideae</taxon>
        <taxon>Spirodela</taxon>
    </lineage>
</organism>
<dbReference type="OrthoDB" id="411785at2759"/>
<evidence type="ECO:0000256" key="3">
    <source>
        <dbReference type="ARBA" id="ARBA00022679"/>
    </source>
</evidence>
<protein>
    <recommendedName>
        <fullName evidence="4">Methyltransferase type 11 domain-containing protein</fullName>
    </recommendedName>
</protein>
<dbReference type="InterPro" id="IPR051419">
    <property type="entry name" value="Lys/N-term_MeTrsfase_sf"/>
</dbReference>
<dbReference type="FunFam" id="3.40.50.150:FF:000224">
    <property type="entry name" value="S-adenosyl-L-methionine-dependent methyltransferases superfamily protein"/>
    <property type="match status" value="1"/>
</dbReference>
<evidence type="ECO:0000256" key="1">
    <source>
        <dbReference type="ARBA" id="ARBA00008361"/>
    </source>
</evidence>
<keyword evidence="2" id="KW-0489">Methyltransferase</keyword>
<dbReference type="Pfam" id="PF08241">
    <property type="entry name" value="Methyltransf_11"/>
    <property type="match status" value="1"/>
</dbReference>
<keyword evidence="3" id="KW-0808">Transferase</keyword>
<dbReference type="InterPro" id="IPR029063">
    <property type="entry name" value="SAM-dependent_MTases_sf"/>
</dbReference>
<dbReference type="SUPFAM" id="SSF53335">
    <property type="entry name" value="S-adenosyl-L-methionine-dependent methyltransferases"/>
    <property type="match status" value="1"/>
</dbReference>
<dbReference type="Proteomes" id="UP000663760">
    <property type="component" value="Chromosome 6"/>
</dbReference>
<evidence type="ECO:0000259" key="4">
    <source>
        <dbReference type="Pfam" id="PF08241"/>
    </source>
</evidence>
<feature type="domain" description="Methyltransferase type 11" evidence="4">
    <location>
        <begin position="52"/>
        <end position="153"/>
    </location>
</feature>
<reference evidence="5" key="1">
    <citation type="submission" date="2020-02" db="EMBL/GenBank/DDBJ databases">
        <authorList>
            <person name="Scholz U."/>
            <person name="Mascher M."/>
            <person name="Fiebig A."/>
        </authorList>
    </citation>
    <scope>NUCLEOTIDE SEQUENCE</scope>
</reference>
<dbReference type="GO" id="GO:0032259">
    <property type="term" value="P:methylation"/>
    <property type="evidence" value="ECO:0007669"/>
    <property type="project" value="UniProtKB-KW"/>
</dbReference>
<dbReference type="Gene3D" id="3.40.50.150">
    <property type="entry name" value="Vaccinia Virus protein VP39"/>
    <property type="match status" value="1"/>
</dbReference>
<dbReference type="EMBL" id="LR746269">
    <property type="protein sequence ID" value="CAA7398549.1"/>
    <property type="molecule type" value="Genomic_DNA"/>
</dbReference>
<comment type="similarity">
    <text evidence="1">Belongs to the methyltransferase superfamily.</text>
</comment>
<name>A0A7I8KL83_SPIIN</name>
<dbReference type="PANTHER" id="PTHR12176:SF79">
    <property type="entry name" value="METHYLTRANSFERASE TYPE 11 DOMAIN-CONTAINING PROTEIN"/>
    <property type="match status" value="1"/>
</dbReference>